<name>A0A316E580_9FLAO</name>
<reference evidence="1 4" key="2">
    <citation type="submission" date="2020-07" db="EMBL/GenBank/DDBJ databases">
        <title>The draft genome sequence of Maribacter polysiphoniae KCTC 22021.</title>
        <authorList>
            <person name="Mu L."/>
        </authorList>
    </citation>
    <scope>NUCLEOTIDE SEQUENCE [LARGE SCALE GENOMIC DNA]</scope>
    <source>
        <strain evidence="1 4">KCTC 22021</strain>
    </source>
</reference>
<reference evidence="2 3" key="1">
    <citation type="submission" date="2018-05" db="EMBL/GenBank/DDBJ databases">
        <title>Genomic Encyclopedia of Archaeal and Bacterial Type Strains, Phase II (KMG-II): from individual species to whole genera.</title>
        <authorList>
            <person name="Goeker M."/>
        </authorList>
    </citation>
    <scope>NUCLEOTIDE SEQUENCE [LARGE SCALE GENOMIC DNA]</scope>
    <source>
        <strain evidence="2 3">DSM 23514</strain>
    </source>
</reference>
<evidence type="ECO:0000313" key="1">
    <source>
        <dbReference type="EMBL" id="MBD1260093.1"/>
    </source>
</evidence>
<dbReference type="AlphaFoldDB" id="A0A316E580"/>
<dbReference type="EMBL" id="JACWLN010000002">
    <property type="protein sequence ID" value="MBD1260093.1"/>
    <property type="molecule type" value="Genomic_DNA"/>
</dbReference>
<dbReference type="OrthoDB" id="1396774at2"/>
<dbReference type="Gene3D" id="2.60.60.20">
    <property type="entry name" value="PLAT/LH2 domain"/>
    <property type="match status" value="1"/>
</dbReference>
<dbReference type="InterPro" id="IPR036392">
    <property type="entry name" value="PLAT/LH2_dom_sf"/>
</dbReference>
<sequence length="528" mass="59929">MKNLILLFISIVFGFQGIGQTKKMTPFKPDQHGFKFDNTFKNIFIDALDWRTGGLCGGMVYTALDYYKTRGRSIPKTIYRPTEGSPLQRYLYDRQVTSLTSNLDKWGEIGFNPDGARNSEFFNWGIENKRGSRINELRSYIDRGIPVPLGMQSVGEEETDPGNHQILAIGYDFGSAQDLASGSYKRKMKIYVYDPNFNGAIKTLVPNFEQETFFYLENPKKRWRTYFVDKNYRAKTPIKISLTDYPNDGKIHELVFEFGVGGDDLRGGNDNLNLTLNYHGSAPQKVYNVNKGNKWIDNYSQFITVPLKTPIALNKIKSVELHTISGNDNFNLNKLKINARGYKVNRRIYEKLGAPLKRFTGKDKIFRVLVNPNPPTIALSRVNLGTGKTGVKPTPTGKKKIDKLRLWIRTGDDDLRGGNDNLNIVIHYGNGRKQAVNNVNKGTRWKDKSLNSVDISLNNNIYAISEISQVVLQTTFRGGLGGDNWNLNAIRIEARSGNTAVGNYYERGVDDKILHRFTANKRTFTARR</sequence>
<comment type="caution">
    <text evidence="2">The sequence shown here is derived from an EMBL/GenBank/DDBJ whole genome shotgun (WGS) entry which is preliminary data.</text>
</comment>
<evidence type="ECO:0000313" key="2">
    <source>
        <dbReference type="EMBL" id="PWK25554.1"/>
    </source>
</evidence>
<dbReference type="RefSeq" id="WP_109648493.1">
    <property type="nucleotide sequence ID" value="NZ_JACWLN010000002.1"/>
</dbReference>
<dbReference type="Proteomes" id="UP000245667">
    <property type="component" value="Unassembled WGS sequence"/>
</dbReference>
<dbReference type="EMBL" id="QGGQ01000001">
    <property type="protein sequence ID" value="PWK25554.1"/>
    <property type="molecule type" value="Genomic_DNA"/>
</dbReference>
<gene>
    <name evidence="1" type="ORF">HZY62_05820</name>
    <name evidence="2" type="ORF">LX92_00296</name>
</gene>
<accession>A0A316E580</accession>
<proteinExistence type="predicted"/>
<organism evidence="2 3">
    <name type="scientific">Maribacter polysiphoniae</name>
    <dbReference type="NCBI Taxonomy" id="429344"/>
    <lineage>
        <taxon>Bacteria</taxon>
        <taxon>Pseudomonadati</taxon>
        <taxon>Bacteroidota</taxon>
        <taxon>Flavobacteriia</taxon>
        <taxon>Flavobacteriales</taxon>
        <taxon>Flavobacteriaceae</taxon>
        <taxon>Maribacter</taxon>
    </lineage>
</organism>
<protein>
    <submittedName>
        <fullName evidence="2">Uncharacterized protein</fullName>
    </submittedName>
</protein>
<dbReference type="Proteomes" id="UP000651837">
    <property type="component" value="Unassembled WGS sequence"/>
</dbReference>
<dbReference type="SUPFAM" id="SSF49723">
    <property type="entry name" value="Lipase/lipooxygenase domain (PLAT/LH2 domain)"/>
    <property type="match status" value="1"/>
</dbReference>
<keyword evidence="4" id="KW-1185">Reference proteome</keyword>
<evidence type="ECO:0000313" key="4">
    <source>
        <dbReference type="Proteomes" id="UP000651837"/>
    </source>
</evidence>
<evidence type="ECO:0000313" key="3">
    <source>
        <dbReference type="Proteomes" id="UP000245667"/>
    </source>
</evidence>